<dbReference type="InterPro" id="IPR050272">
    <property type="entry name" value="Isochorismatase-like_hydrls"/>
</dbReference>
<proteinExistence type="inferred from homology"/>
<dbReference type="RefSeq" id="WP_055154807.1">
    <property type="nucleotide sequence ID" value="NZ_CYZU01000050.1"/>
</dbReference>
<dbReference type="Gene3D" id="3.40.50.850">
    <property type="entry name" value="Isochorismatase-like"/>
    <property type="match status" value="1"/>
</dbReference>
<dbReference type="EMBL" id="CYZU01000050">
    <property type="protein sequence ID" value="CUP02558.1"/>
    <property type="molecule type" value="Genomic_DNA"/>
</dbReference>
<keyword evidence="2" id="KW-0378">Hydrolase</keyword>
<evidence type="ECO:0000313" key="5">
    <source>
        <dbReference type="Proteomes" id="UP000095544"/>
    </source>
</evidence>
<protein>
    <submittedName>
        <fullName evidence="4">Nicotinamidase/pyrazinamidase</fullName>
    </submittedName>
</protein>
<feature type="domain" description="Isochorismatase-like" evidence="3">
    <location>
        <begin position="3"/>
        <end position="166"/>
    </location>
</feature>
<dbReference type="InterPro" id="IPR000868">
    <property type="entry name" value="Isochorismatase-like_dom"/>
</dbReference>
<dbReference type="PANTHER" id="PTHR43540">
    <property type="entry name" value="PEROXYUREIDOACRYLATE/UREIDOACRYLATE AMIDOHYDROLASE-RELATED"/>
    <property type="match status" value="1"/>
</dbReference>
<name>A0A174JY96_9FIRM</name>
<dbReference type="CDD" id="cd00431">
    <property type="entry name" value="cysteine_hydrolases"/>
    <property type="match status" value="1"/>
</dbReference>
<dbReference type="OrthoDB" id="9796485at2"/>
<reference evidence="4 5" key="1">
    <citation type="submission" date="2015-09" db="EMBL/GenBank/DDBJ databases">
        <authorList>
            <consortium name="Pathogen Informatics"/>
        </authorList>
    </citation>
    <scope>NUCLEOTIDE SEQUENCE [LARGE SCALE GENOMIC DNA]</scope>
    <source>
        <strain evidence="4 5">2789STDY5834876</strain>
    </source>
</reference>
<dbReference type="InterPro" id="IPR036380">
    <property type="entry name" value="Isochorismatase-like_sf"/>
</dbReference>
<dbReference type="PANTHER" id="PTHR43540:SF6">
    <property type="entry name" value="ISOCHORISMATASE-LIKE DOMAIN-CONTAINING PROTEIN"/>
    <property type="match status" value="1"/>
</dbReference>
<evidence type="ECO:0000313" key="4">
    <source>
        <dbReference type="EMBL" id="CUP02558.1"/>
    </source>
</evidence>
<dbReference type="Pfam" id="PF00857">
    <property type="entry name" value="Isochorismatase"/>
    <property type="match status" value="1"/>
</dbReference>
<dbReference type="Proteomes" id="UP000095544">
    <property type="component" value="Unassembled WGS sequence"/>
</dbReference>
<dbReference type="STRING" id="39482.ERS852491_04043"/>
<dbReference type="SUPFAM" id="SSF52499">
    <property type="entry name" value="Isochorismatase-like hydrolases"/>
    <property type="match status" value="1"/>
</dbReference>
<comment type="similarity">
    <text evidence="1">Belongs to the isochorismatase family.</text>
</comment>
<evidence type="ECO:0000256" key="1">
    <source>
        <dbReference type="ARBA" id="ARBA00006336"/>
    </source>
</evidence>
<dbReference type="AlphaFoldDB" id="A0A174JY96"/>
<dbReference type="GO" id="GO:0016787">
    <property type="term" value="F:hydrolase activity"/>
    <property type="evidence" value="ECO:0007669"/>
    <property type="project" value="UniProtKB-KW"/>
</dbReference>
<evidence type="ECO:0000256" key="2">
    <source>
        <dbReference type="ARBA" id="ARBA00022801"/>
    </source>
</evidence>
<evidence type="ECO:0000259" key="3">
    <source>
        <dbReference type="Pfam" id="PF00857"/>
    </source>
</evidence>
<gene>
    <name evidence="4" type="ORF">ERS852491_04043</name>
</gene>
<accession>A0A174JY96</accession>
<organism evidence="4 5">
    <name type="scientific">Faecalicatena contorta</name>
    <dbReference type="NCBI Taxonomy" id="39482"/>
    <lineage>
        <taxon>Bacteria</taxon>
        <taxon>Bacillati</taxon>
        <taxon>Bacillota</taxon>
        <taxon>Clostridia</taxon>
        <taxon>Lachnospirales</taxon>
        <taxon>Lachnospiraceae</taxon>
        <taxon>Faecalicatena</taxon>
    </lineage>
</organism>
<sequence length="174" mass="18948">MKVLVVIDMQNDFIDGALGTAEAQAIVPKVAEKIRGFEGRVLATRDTHGEGYLNTQEGEKLPVTHCVRNTPGWQIHPEIAALLKEQPVDKPTFGSIGLGQLLSAYHKYQEPIENITLIGVCTDICVISNALLLKAYMPEVPLIVDASCCAGVTPDTHRQALEAMKVCQIDIVNE</sequence>